<gene>
    <name evidence="2" type="ORF">H4Q32_028312</name>
</gene>
<dbReference type="PANTHER" id="PTHR34153:SF2">
    <property type="entry name" value="SI:CH211-262H13.3-RELATED"/>
    <property type="match status" value="1"/>
</dbReference>
<name>A0ABQ8L164_LABRO</name>
<comment type="caution">
    <text evidence="2">The sequence shown here is derived from an EMBL/GenBank/DDBJ whole genome shotgun (WGS) entry which is preliminary data.</text>
</comment>
<keyword evidence="3" id="KW-1185">Reference proteome</keyword>
<proteinExistence type="predicted"/>
<evidence type="ECO:0000313" key="3">
    <source>
        <dbReference type="Proteomes" id="UP000830375"/>
    </source>
</evidence>
<sequence length="392" mass="43510">MDSESEEDNDITTEQPRISRAPLALTPAPAIALPTVIPPSAATRPTVSPSSLTTPNQPRTNNQPMCDLIGLSLVPHLVTYFGLAGGLTVKESVWRIMSKLLTNPLAKQINWRGVNGKFGFEQLAIKDVVLKNCGKTFFNGIEDHLVPFTSQLLLDSNLFRAIGRMIGHLFLHGGPLLTKDELAVVELEDCPDTDVIGRREKQIRQGLKDTGVLRMIKERPCLIDLLFPRASAQMIEPEMIFDRIIWPTVDSDDEEYRSCCLEDTYRLTGFLRQYIENGTSEELKQQFWGPTGLGTSSSKSVSADVSMPTASTSRETIKLPAKYSTYEGFHKDLKAAVSSTESGVTTVLLPLHHHHHHHDLGVHPSQSHNFHPPGLINKKSVTLSCWGEKLFL</sequence>
<protein>
    <submittedName>
        <fullName evidence="2">Arginine-glutamic acid dipeptide repeats protein</fullName>
    </submittedName>
</protein>
<dbReference type="Proteomes" id="UP000830375">
    <property type="component" value="Unassembled WGS sequence"/>
</dbReference>
<evidence type="ECO:0000313" key="2">
    <source>
        <dbReference type="EMBL" id="KAI2644480.1"/>
    </source>
</evidence>
<feature type="region of interest" description="Disordered" evidence="1">
    <location>
        <begin position="39"/>
        <end position="61"/>
    </location>
</feature>
<reference evidence="2 3" key="1">
    <citation type="submission" date="2022-01" db="EMBL/GenBank/DDBJ databases">
        <title>A high-quality chromosome-level genome assembly of rohu carp, Labeo rohita.</title>
        <authorList>
            <person name="Arick M.A. II"/>
            <person name="Hsu C.-Y."/>
            <person name="Magbanua Z."/>
            <person name="Pechanova O."/>
            <person name="Grover C."/>
            <person name="Miller E."/>
            <person name="Thrash A."/>
            <person name="Ezzel L."/>
            <person name="Alam S."/>
            <person name="Benzie J."/>
            <person name="Hamilton M."/>
            <person name="Karsi A."/>
            <person name="Lawrence M.L."/>
            <person name="Peterson D.G."/>
        </authorList>
    </citation>
    <scope>NUCLEOTIDE SEQUENCE [LARGE SCALE GENOMIC DNA]</scope>
    <source>
        <strain evidence="3">BAU-BD-2019</strain>
        <tissue evidence="2">Blood</tissue>
    </source>
</reference>
<accession>A0ABQ8L164</accession>
<feature type="region of interest" description="Disordered" evidence="1">
    <location>
        <begin position="1"/>
        <end position="22"/>
    </location>
</feature>
<feature type="compositionally biased region" description="Polar residues" evidence="1">
    <location>
        <begin position="43"/>
        <end position="61"/>
    </location>
</feature>
<dbReference type="PANTHER" id="PTHR34153">
    <property type="entry name" value="SI:CH211-262H13.3-RELATED-RELATED"/>
    <property type="match status" value="1"/>
</dbReference>
<organism evidence="2 3">
    <name type="scientific">Labeo rohita</name>
    <name type="common">Indian major carp</name>
    <name type="synonym">Cyprinus rohita</name>
    <dbReference type="NCBI Taxonomy" id="84645"/>
    <lineage>
        <taxon>Eukaryota</taxon>
        <taxon>Metazoa</taxon>
        <taxon>Chordata</taxon>
        <taxon>Craniata</taxon>
        <taxon>Vertebrata</taxon>
        <taxon>Euteleostomi</taxon>
        <taxon>Actinopterygii</taxon>
        <taxon>Neopterygii</taxon>
        <taxon>Teleostei</taxon>
        <taxon>Ostariophysi</taxon>
        <taxon>Cypriniformes</taxon>
        <taxon>Cyprinidae</taxon>
        <taxon>Labeoninae</taxon>
        <taxon>Labeonini</taxon>
        <taxon>Labeo</taxon>
    </lineage>
</organism>
<feature type="compositionally biased region" description="Acidic residues" evidence="1">
    <location>
        <begin position="1"/>
        <end position="11"/>
    </location>
</feature>
<evidence type="ECO:0000256" key="1">
    <source>
        <dbReference type="SAM" id="MobiDB-lite"/>
    </source>
</evidence>
<dbReference type="EMBL" id="JACTAM010002507">
    <property type="protein sequence ID" value="KAI2644480.1"/>
    <property type="molecule type" value="Genomic_DNA"/>
</dbReference>